<dbReference type="InterPro" id="IPR043502">
    <property type="entry name" value="DNA/RNA_pol_sf"/>
</dbReference>
<evidence type="ECO:0000313" key="6">
    <source>
        <dbReference type="Proteomes" id="UP001148838"/>
    </source>
</evidence>
<evidence type="ECO:0000256" key="2">
    <source>
        <dbReference type="SAM" id="MobiDB-lite"/>
    </source>
</evidence>
<dbReference type="SUPFAM" id="SSF56672">
    <property type="entry name" value="DNA/RNA polymerases"/>
    <property type="match status" value="1"/>
</dbReference>
<feature type="region of interest" description="Disordered" evidence="2">
    <location>
        <begin position="43"/>
        <end position="113"/>
    </location>
</feature>
<dbReference type="InterPro" id="IPR001878">
    <property type="entry name" value="Znf_CCHC"/>
</dbReference>
<feature type="domain" description="Reverse transcriptase" evidence="4">
    <location>
        <begin position="596"/>
        <end position="806"/>
    </location>
</feature>
<dbReference type="PROSITE" id="PS50878">
    <property type="entry name" value="RT_POL"/>
    <property type="match status" value="1"/>
</dbReference>
<dbReference type="PROSITE" id="PS50158">
    <property type="entry name" value="ZF_CCHC"/>
    <property type="match status" value="1"/>
</dbReference>
<keyword evidence="1" id="KW-0862">Zinc</keyword>
<evidence type="ECO:0000259" key="3">
    <source>
        <dbReference type="PROSITE" id="PS50158"/>
    </source>
</evidence>
<keyword evidence="1" id="KW-0479">Metal-binding</keyword>
<dbReference type="InterPro" id="IPR000477">
    <property type="entry name" value="RT_dom"/>
</dbReference>
<dbReference type="EMBL" id="JAJSOF020000043">
    <property type="protein sequence ID" value="KAJ4425423.1"/>
    <property type="molecule type" value="Genomic_DNA"/>
</dbReference>
<evidence type="ECO:0000256" key="1">
    <source>
        <dbReference type="PROSITE-ProRule" id="PRU00047"/>
    </source>
</evidence>
<evidence type="ECO:0000313" key="5">
    <source>
        <dbReference type="EMBL" id="KAJ4425423.1"/>
    </source>
</evidence>
<dbReference type="PANTHER" id="PTHR19446">
    <property type="entry name" value="REVERSE TRANSCRIPTASES"/>
    <property type="match status" value="1"/>
</dbReference>
<accession>A0ABQ8RUR2</accession>
<gene>
    <name evidence="5" type="ORF">ANN_28038</name>
</gene>
<feature type="domain" description="CCHC-type" evidence="3">
    <location>
        <begin position="274"/>
        <end position="287"/>
    </location>
</feature>
<sequence>MHRNIWFNQLQNLEHLYHRLDNSTLFNLMKEIIPMMEMSTKHRKKTATERTQPTFTITTSNQYESLTEKTPNTPESLSKATDQPTTASTKKSNINQPGPSGVKAKLGQSTTTTGKPSPILLVTKVTTKELHTTMGNFIQNIEFQYTRQGLKIFTNTQQHYTAIIQILDDKNYQYFTYGQQDKQIHKVMLRGLPPTIESDEIKDELLALNYPITSIRQLTKSIRTDSQHELIKLQLWAFTYKNIENVPDIKGLRGLLHYRVTIEDYIGKTGPIQCYRCQSFGHKAQQCTVTPICMKCAGSHFSYTCTKPANIQATYCNCNQDHPANYSKCPIKSDHNPVLAIVDLKPPELPYNVRPPTTVNWRKYRNILETSVPGNVEINTEEELEMACKTLTNTIKQAHITSQATTASCNIPSEFPEVNELLRRKRKAKQLKNKFHQRCDIAQFNFLKIYIHNKLLDLRIATFERDNSIAEKDNKIWNITKRLIHNRNSDNHPILGPNGPVYLPTEKAEIIATTYFQTYQDVQNYTQQHAHTRQTTRQFFQTYPNGLIVHTTPSKISRSIQKAPQRRAPGSDKITYQCLRDLPRNALTHLTKIYNSALKLQTFPQLWKTVNIISIPKPRKNPQLPQNRRPISLLRTLGKIYEGVIYNRLYPHLQRHISDEQFAFMLGQSTTMQLLRLTETITTAFNNKQYAAMMLLDVNKAYDTVWHTGLYYKLIKVGTNPKFIALLSHTFPTENFKFYIKVPHQQSITYTQVCHKDPSYQLYFITSTLQISLHNHIFTRFNMPTTPHFYQPQKTYHSQSIDYKTS</sequence>
<dbReference type="Proteomes" id="UP001148838">
    <property type="component" value="Unassembled WGS sequence"/>
</dbReference>
<dbReference type="CDD" id="cd01650">
    <property type="entry name" value="RT_nLTR_like"/>
    <property type="match status" value="1"/>
</dbReference>
<comment type="caution">
    <text evidence="5">The sequence shown here is derived from an EMBL/GenBank/DDBJ whole genome shotgun (WGS) entry which is preliminary data.</text>
</comment>
<reference evidence="5 6" key="1">
    <citation type="journal article" date="2022" name="Allergy">
        <title>Genome assembly and annotation of Periplaneta americana reveal a comprehensive cockroach allergen profile.</title>
        <authorList>
            <person name="Wang L."/>
            <person name="Xiong Q."/>
            <person name="Saelim N."/>
            <person name="Wang L."/>
            <person name="Nong W."/>
            <person name="Wan A.T."/>
            <person name="Shi M."/>
            <person name="Liu X."/>
            <person name="Cao Q."/>
            <person name="Hui J.H.L."/>
            <person name="Sookrung N."/>
            <person name="Leung T.F."/>
            <person name="Tungtrongchitr A."/>
            <person name="Tsui S.K.W."/>
        </authorList>
    </citation>
    <scope>NUCLEOTIDE SEQUENCE [LARGE SCALE GENOMIC DNA]</scope>
    <source>
        <strain evidence="5">PWHHKU_190912</strain>
    </source>
</reference>
<keyword evidence="6" id="KW-1185">Reference proteome</keyword>
<dbReference type="Pfam" id="PF00078">
    <property type="entry name" value="RVT_1"/>
    <property type="match status" value="1"/>
</dbReference>
<keyword evidence="1" id="KW-0863">Zinc-finger</keyword>
<protein>
    <submittedName>
        <fullName evidence="5">Uncharacterized protein</fullName>
    </submittedName>
</protein>
<evidence type="ECO:0000259" key="4">
    <source>
        <dbReference type="PROSITE" id="PS50878"/>
    </source>
</evidence>
<feature type="compositionally biased region" description="Polar residues" evidence="2">
    <location>
        <begin position="49"/>
        <end position="98"/>
    </location>
</feature>
<organism evidence="5 6">
    <name type="scientific">Periplaneta americana</name>
    <name type="common">American cockroach</name>
    <name type="synonym">Blatta americana</name>
    <dbReference type="NCBI Taxonomy" id="6978"/>
    <lineage>
        <taxon>Eukaryota</taxon>
        <taxon>Metazoa</taxon>
        <taxon>Ecdysozoa</taxon>
        <taxon>Arthropoda</taxon>
        <taxon>Hexapoda</taxon>
        <taxon>Insecta</taxon>
        <taxon>Pterygota</taxon>
        <taxon>Neoptera</taxon>
        <taxon>Polyneoptera</taxon>
        <taxon>Dictyoptera</taxon>
        <taxon>Blattodea</taxon>
        <taxon>Blattoidea</taxon>
        <taxon>Blattidae</taxon>
        <taxon>Blattinae</taxon>
        <taxon>Periplaneta</taxon>
    </lineage>
</organism>
<proteinExistence type="predicted"/>
<name>A0ABQ8RUR2_PERAM</name>